<reference evidence="2" key="1">
    <citation type="submission" date="2022-11" db="UniProtKB">
        <authorList>
            <consortium name="WormBaseParasite"/>
        </authorList>
    </citation>
    <scope>IDENTIFICATION</scope>
</reference>
<protein>
    <submittedName>
        <fullName evidence="2">Uncharacterized protein</fullName>
    </submittedName>
</protein>
<organism evidence="1 2">
    <name type="scientific">Romanomermis culicivorax</name>
    <name type="common">Nematode worm</name>
    <dbReference type="NCBI Taxonomy" id="13658"/>
    <lineage>
        <taxon>Eukaryota</taxon>
        <taxon>Metazoa</taxon>
        <taxon>Ecdysozoa</taxon>
        <taxon>Nematoda</taxon>
        <taxon>Enoplea</taxon>
        <taxon>Dorylaimia</taxon>
        <taxon>Mermithida</taxon>
        <taxon>Mermithoidea</taxon>
        <taxon>Mermithidae</taxon>
        <taxon>Romanomermis</taxon>
    </lineage>
</organism>
<sequence length="69" mass="7885">MNNIFSEKRKKYVFFTQNAAMAEDNANISTKKLGFGTPHADPKNRSVRFDEKLVDKKWASDRCIFGGLT</sequence>
<dbReference type="Proteomes" id="UP000887565">
    <property type="component" value="Unplaced"/>
</dbReference>
<dbReference type="WBParaSite" id="nRc.2.0.1.t10233-RA">
    <property type="protein sequence ID" value="nRc.2.0.1.t10233-RA"/>
    <property type="gene ID" value="nRc.2.0.1.g10233"/>
</dbReference>
<evidence type="ECO:0000313" key="1">
    <source>
        <dbReference type="Proteomes" id="UP000887565"/>
    </source>
</evidence>
<keyword evidence="1" id="KW-1185">Reference proteome</keyword>
<evidence type="ECO:0000313" key="2">
    <source>
        <dbReference type="WBParaSite" id="nRc.2.0.1.t10233-RA"/>
    </source>
</evidence>
<dbReference type="AlphaFoldDB" id="A0A915I8Z3"/>
<proteinExistence type="predicted"/>
<name>A0A915I8Z3_ROMCU</name>
<accession>A0A915I8Z3</accession>